<name>A0A3R8SSJ0_9FLAO</name>
<evidence type="ECO:0000313" key="1">
    <source>
        <dbReference type="EMBL" id="RRT89986.1"/>
    </source>
</evidence>
<gene>
    <name evidence="1" type="ORF">EGI89_10335</name>
</gene>
<evidence type="ECO:0000313" key="2">
    <source>
        <dbReference type="Proteomes" id="UP000267844"/>
    </source>
</evidence>
<dbReference type="AlphaFoldDB" id="A0A3R8SSJ0"/>
<organism evidence="1 2">
    <name type="scientific">Empedobacter falsenii</name>
    <dbReference type="NCBI Taxonomy" id="343874"/>
    <lineage>
        <taxon>Bacteria</taxon>
        <taxon>Pseudomonadati</taxon>
        <taxon>Bacteroidota</taxon>
        <taxon>Flavobacteriia</taxon>
        <taxon>Flavobacteriales</taxon>
        <taxon>Weeksellaceae</taxon>
        <taxon>Empedobacter</taxon>
    </lineage>
</organism>
<sequence length="105" mass="12599">MLFLHKNPNSFGGFVLEIEIDTLFKIFINQANENFVVDFKEHQWIGKKTHFSFISNKSIEETILEAFDKAFIFFQLHPNYNWSEWQKELKVNQAFRELTKLINNL</sequence>
<accession>A0A3R8SSJ0</accession>
<dbReference type="Proteomes" id="UP000267844">
    <property type="component" value="Unassembled WGS sequence"/>
</dbReference>
<dbReference type="EMBL" id="RHPO01000022">
    <property type="protein sequence ID" value="RRT89986.1"/>
    <property type="molecule type" value="Genomic_DNA"/>
</dbReference>
<protein>
    <submittedName>
        <fullName evidence="1">Uncharacterized protein</fullName>
    </submittedName>
</protein>
<reference evidence="1 2" key="1">
    <citation type="submission" date="2018-10" db="EMBL/GenBank/DDBJ databases">
        <title>Transmission dynamics of multidrug resistant bacteria on intensive care unit surfaces.</title>
        <authorList>
            <person name="D'Souza A.W."/>
            <person name="Potter R.F."/>
            <person name="Wallace M."/>
            <person name="Shupe A."/>
            <person name="Patel S."/>
            <person name="Sun S."/>
            <person name="Gul D."/>
            <person name="Kwon J.H."/>
            <person name="Andleeb S."/>
            <person name="Burnham C.-A.D."/>
            <person name="Dantas G."/>
        </authorList>
    </citation>
    <scope>NUCLEOTIDE SEQUENCE [LARGE SCALE GENOMIC DNA]</scope>
    <source>
        <strain evidence="1 2">WF_348</strain>
    </source>
</reference>
<dbReference type="RefSeq" id="WP_125350135.1">
    <property type="nucleotide sequence ID" value="NZ_RHPN01000022.1"/>
</dbReference>
<comment type="caution">
    <text evidence="1">The sequence shown here is derived from an EMBL/GenBank/DDBJ whole genome shotgun (WGS) entry which is preliminary data.</text>
</comment>
<proteinExistence type="predicted"/>